<dbReference type="PANTHER" id="PTHR43767">
    <property type="entry name" value="LONG-CHAIN-FATTY-ACID--COA LIGASE"/>
    <property type="match status" value="1"/>
</dbReference>
<accession>A0A853CMK3</accession>
<dbReference type="PANTHER" id="PTHR43767:SF1">
    <property type="entry name" value="NONRIBOSOMAL PEPTIDE SYNTHASE PES1 (EUROFUNG)-RELATED"/>
    <property type="match status" value="1"/>
</dbReference>
<feature type="region of interest" description="Disordered" evidence="1">
    <location>
        <begin position="29"/>
        <end position="63"/>
    </location>
</feature>
<dbReference type="InterPro" id="IPR000873">
    <property type="entry name" value="AMP-dep_synth/lig_dom"/>
</dbReference>
<dbReference type="Gene3D" id="3.30.300.30">
    <property type="match status" value="1"/>
</dbReference>
<evidence type="ECO:0000259" key="3">
    <source>
        <dbReference type="Pfam" id="PF13193"/>
    </source>
</evidence>
<dbReference type="SUPFAM" id="SSF56801">
    <property type="entry name" value="Acetyl-CoA synthetase-like"/>
    <property type="match status" value="1"/>
</dbReference>
<dbReference type="EMBL" id="JACCFL010000001">
    <property type="protein sequence ID" value="NYJ21877.1"/>
    <property type="molecule type" value="Genomic_DNA"/>
</dbReference>
<evidence type="ECO:0000313" key="4">
    <source>
        <dbReference type="EMBL" id="NYJ21877.1"/>
    </source>
</evidence>
<name>A0A853CMK3_9MICO</name>
<evidence type="ECO:0000256" key="1">
    <source>
        <dbReference type="SAM" id="MobiDB-lite"/>
    </source>
</evidence>
<dbReference type="GO" id="GO:0008756">
    <property type="term" value="F:o-succinylbenzoate-CoA ligase activity"/>
    <property type="evidence" value="ECO:0007669"/>
    <property type="project" value="UniProtKB-EC"/>
</dbReference>
<dbReference type="InterPro" id="IPR025110">
    <property type="entry name" value="AMP-bd_C"/>
</dbReference>
<gene>
    <name evidence="4" type="ORF">HNR13_000164</name>
</gene>
<dbReference type="InterPro" id="IPR045851">
    <property type="entry name" value="AMP-bd_C_sf"/>
</dbReference>
<proteinExistence type="predicted"/>
<organism evidence="4 5">
    <name type="scientific">Leifsonia shinshuensis</name>
    <dbReference type="NCBI Taxonomy" id="150026"/>
    <lineage>
        <taxon>Bacteria</taxon>
        <taxon>Bacillati</taxon>
        <taxon>Actinomycetota</taxon>
        <taxon>Actinomycetes</taxon>
        <taxon>Micrococcales</taxon>
        <taxon>Microbacteriaceae</taxon>
        <taxon>Leifsonia</taxon>
    </lineage>
</organism>
<feature type="domain" description="AMP-binding enzyme C-terminal" evidence="3">
    <location>
        <begin position="312"/>
        <end position="382"/>
    </location>
</feature>
<feature type="domain" description="AMP-dependent synthetase/ligase" evidence="2">
    <location>
        <begin position="56"/>
        <end position="229"/>
    </location>
</feature>
<comment type="caution">
    <text evidence="4">The sequence shown here is derived from an EMBL/GenBank/DDBJ whole genome shotgun (WGS) entry which is preliminary data.</text>
</comment>
<dbReference type="Pfam" id="PF00501">
    <property type="entry name" value="AMP-binding"/>
    <property type="match status" value="1"/>
</dbReference>
<reference evidence="4 5" key="1">
    <citation type="submission" date="2020-07" db="EMBL/GenBank/DDBJ databases">
        <title>Sequencing the genomes of 1000 actinobacteria strains.</title>
        <authorList>
            <person name="Klenk H.-P."/>
        </authorList>
    </citation>
    <scope>NUCLEOTIDE SEQUENCE [LARGE SCALE GENOMIC DNA]</scope>
    <source>
        <strain evidence="4 5">DSM 15165</strain>
    </source>
</reference>
<evidence type="ECO:0000313" key="5">
    <source>
        <dbReference type="Proteomes" id="UP000578352"/>
    </source>
</evidence>
<sequence>MSRAYRVVDAGRTAEVFEALREALSEGGPVVVPRGATPEAASRSGAGPGERAHAADAWPGPGERAPQNVALVIETSGSTGVPKRVALSVDALLASAAASAGAMGGQGQWLLALPAHYVAGAQVIVRSLAAGTEPVVYGDGHFDPVRFAALAGDLTADLRYTSLVPVQLARLVDAAENGARAVGDALRRFDGILVGGQSLDRGLRDRAELLGARILTTYGSSETAGGCVYDGVPIGTTVVREVDGLLEISGPTLAEGYVGDADRTAAAFHEEDGVRWYRTGDLGEVRDGRITVRGRSDNVIISGGEKVLLDAVERVVRSRADLGDAVVVAAEDERWGQVPVVVATGSADLAGLRSLVAEQLGRAAAPARIVTVAELPHLSSGKPDRVAAARLARGDGGGAPAA</sequence>
<evidence type="ECO:0000259" key="2">
    <source>
        <dbReference type="Pfam" id="PF00501"/>
    </source>
</evidence>
<dbReference type="InterPro" id="IPR042099">
    <property type="entry name" value="ANL_N_sf"/>
</dbReference>
<dbReference type="Gene3D" id="3.40.50.12780">
    <property type="entry name" value="N-terminal domain of ligase-like"/>
    <property type="match status" value="1"/>
</dbReference>
<dbReference type="InterPro" id="IPR050237">
    <property type="entry name" value="ATP-dep_AMP-bd_enzyme"/>
</dbReference>
<dbReference type="RefSeq" id="WP_179604002.1">
    <property type="nucleotide sequence ID" value="NZ_BAABEH010000001.1"/>
</dbReference>
<keyword evidence="4" id="KW-0436">Ligase</keyword>
<dbReference type="EC" id="6.2.1.26" evidence="4"/>
<dbReference type="Pfam" id="PF13193">
    <property type="entry name" value="AMP-binding_C"/>
    <property type="match status" value="1"/>
</dbReference>
<dbReference type="Proteomes" id="UP000578352">
    <property type="component" value="Unassembled WGS sequence"/>
</dbReference>
<protein>
    <submittedName>
        <fullName evidence="4">O-succinylbenzoic acid--CoA ligase</fullName>
        <ecNumber evidence="4">6.2.1.26</ecNumber>
    </submittedName>
</protein>
<dbReference type="AlphaFoldDB" id="A0A853CMK3"/>